<dbReference type="InterPro" id="IPR011989">
    <property type="entry name" value="ARM-like"/>
</dbReference>
<dbReference type="Gene3D" id="1.25.10.10">
    <property type="entry name" value="Leucine-rich Repeat Variant"/>
    <property type="match status" value="3"/>
</dbReference>
<proteinExistence type="predicted"/>
<feature type="region of interest" description="Disordered" evidence="1">
    <location>
        <begin position="244"/>
        <end position="264"/>
    </location>
</feature>
<feature type="compositionally biased region" description="Low complexity" evidence="1">
    <location>
        <begin position="251"/>
        <end position="264"/>
    </location>
</feature>
<dbReference type="InterPro" id="IPR016024">
    <property type="entry name" value="ARM-type_fold"/>
</dbReference>
<organism evidence="2">
    <name type="scientific">Streptomyces sp. gb1(2016)</name>
    <dbReference type="NCBI Taxonomy" id="1828321"/>
    <lineage>
        <taxon>Bacteria</taxon>
        <taxon>Bacillati</taxon>
        <taxon>Actinomycetota</taxon>
        <taxon>Actinomycetes</taxon>
        <taxon>Kitasatosporales</taxon>
        <taxon>Streptomycetaceae</taxon>
        <taxon>Streptomyces</taxon>
    </lineage>
</organism>
<name>A0A652KV75_9ACTN</name>
<evidence type="ECO:0000313" key="2">
    <source>
        <dbReference type="EMBL" id="TXS27384.1"/>
    </source>
</evidence>
<evidence type="ECO:0000256" key="1">
    <source>
        <dbReference type="SAM" id="MobiDB-lite"/>
    </source>
</evidence>
<dbReference type="SMART" id="SM00567">
    <property type="entry name" value="EZ_HEAT"/>
    <property type="match status" value="5"/>
</dbReference>
<accession>A0A652KV75</accession>
<protein>
    <submittedName>
        <fullName evidence="2">HEAT repeat domain-containing protein</fullName>
    </submittedName>
</protein>
<dbReference type="InterPro" id="IPR004155">
    <property type="entry name" value="PBS_lyase_HEAT"/>
</dbReference>
<dbReference type="SUPFAM" id="SSF48371">
    <property type="entry name" value="ARM repeat"/>
    <property type="match status" value="1"/>
</dbReference>
<sequence length="704" mass="74332">MFTGIDEVDWASMEHAYGPADDVPGLLYGLASADPAERESALDGMYGAVHHQGDVYACTLACIPFLFELAVDPGIRDRGGIVELLTSIGGIDLDEDDESELDEDEIEGVANYAMAAAAVSAGSSVFFELVADEDPGVRLAAPLALATLHGRPGRVLELLRERLPAEADDEVRLALVEAAGRIALRHRPLAVQAADWLSRLAAEAYPPGLRLAALAQLARCAPDALPGDVVRVVSGLLRELRSRPCRPEPSAAQAQGGDDTAADRAASPTLVGQLRELSAEDSAGRSTPWAADLLRTLHVGLDDRVEDRTALLTDQLCSPDPWQRLDAVRMSGGLIRAWRGSYEGLVRLVGAQLTDPEPRLAEAASHVLEELFGLAAPAADALAARVASDPGAWVREWASGPPGLGSAVKALARLGDARVLPALEQALERPEVPHDVGFAIRCLGDAAAPLAGTLRRRLGEVGLDESAYDRASPLLAGLTALRAGEAAPEVLRVLRGAPEYRGEWLRTAALRALGSFGPAARCAVPELRGLMLRPGAATEAAQALWEVTGDAEAVLPVLAEGLRAEQVHDCRAAASALGGLGRRAEAVAPRLRALLAHEELWLRVDAAIALWEVSGRTGESVPVLLAAWEKNRHVRVRVAECLARMGPAGAGSDAAQVLRAELLSVRRHNAMDGGYGSHDTHEDEKLLALCRRALPGDTGKGTSS</sequence>
<reference evidence="2" key="1">
    <citation type="submission" date="2018-10" db="EMBL/GenBank/DDBJ databases">
        <authorList>
            <person name="Hariharan J."/>
            <person name="Choudoir M.J."/>
            <person name="Diebold P."/>
            <person name="Panke-Buisse K."/>
            <person name="Campbell A.N."/>
            <person name="Buckley D.H."/>
        </authorList>
    </citation>
    <scope>NUCLEOTIDE SEQUENCE</scope>
    <source>
        <strain evidence="2">Gb1</strain>
    </source>
</reference>
<gene>
    <name evidence="2" type="ORF">EAO74_15245</name>
</gene>
<dbReference type="AlphaFoldDB" id="A0A652KV75"/>
<comment type="caution">
    <text evidence="2">The sequence shown here is derived from an EMBL/GenBank/DDBJ whole genome shotgun (WGS) entry which is preliminary data.</text>
</comment>
<dbReference type="EMBL" id="RDBM01000035">
    <property type="protein sequence ID" value="TXS27384.1"/>
    <property type="molecule type" value="Genomic_DNA"/>
</dbReference>
<dbReference type="RefSeq" id="WP_147983839.1">
    <property type="nucleotide sequence ID" value="NZ_RDBM01000035.1"/>
</dbReference>